<evidence type="ECO:0000256" key="1">
    <source>
        <dbReference type="SAM" id="Phobius"/>
    </source>
</evidence>
<evidence type="ECO:0000313" key="3">
    <source>
        <dbReference type="Proteomes" id="UP001165586"/>
    </source>
</evidence>
<comment type="caution">
    <text evidence="2">The sequence shown here is derived from an EMBL/GenBank/DDBJ whole genome shotgun (WGS) entry which is preliminary data.</text>
</comment>
<dbReference type="RefSeq" id="WP_259537053.1">
    <property type="nucleotide sequence ID" value="NZ_JANLCJ010000001.1"/>
</dbReference>
<dbReference type="Proteomes" id="UP001165586">
    <property type="component" value="Unassembled WGS sequence"/>
</dbReference>
<keyword evidence="1" id="KW-0812">Transmembrane</keyword>
<feature type="transmembrane region" description="Helical" evidence="1">
    <location>
        <begin position="6"/>
        <end position="33"/>
    </location>
</feature>
<gene>
    <name evidence="2" type="ORF">N1032_01575</name>
</gene>
<keyword evidence="1" id="KW-0472">Membrane</keyword>
<organism evidence="2 3">
    <name type="scientific">Herbiconiux daphne</name>
    <dbReference type="NCBI Taxonomy" id="2970914"/>
    <lineage>
        <taxon>Bacteria</taxon>
        <taxon>Bacillati</taxon>
        <taxon>Actinomycetota</taxon>
        <taxon>Actinomycetes</taxon>
        <taxon>Micrococcales</taxon>
        <taxon>Microbacteriaceae</taxon>
        <taxon>Herbiconiux</taxon>
    </lineage>
</organism>
<proteinExistence type="predicted"/>
<keyword evidence="1" id="KW-1133">Transmembrane helix</keyword>
<sequence length="66" mass="7047">MISSGFNLSGILIAILAYAVPVAIVLFAAYWVIRSAVGSALKRHQYWLDTRNAPTGGMGLPPDVDT</sequence>
<protein>
    <submittedName>
        <fullName evidence="2">Uncharacterized protein</fullName>
    </submittedName>
</protein>
<accession>A0ABT2GWY9</accession>
<evidence type="ECO:0000313" key="2">
    <source>
        <dbReference type="EMBL" id="MCS5732433.1"/>
    </source>
</evidence>
<dbReference type="EMBL" id="JANLCJ010000001">
    <property type="protein sequence ID" value="MCS5732433.1"/>
    <property type="molecule type" value="Genomic_DNA"/>
</dbReference>
<reference evidence="2" key="1">
    <citation type="submission" date="2022-08" db="EMBL/GenBank/DDBJ databases">
        <authorList>
            <person name="Deng Y."/>
            <person name="Han X.-F."/>
            <person name="Zhang Y.-Q."/>
        </authorList>
    </citation>
    <scope>NUCLEOTIDE SEQUENCE</scope>
    <source>
        <strain evidence="2">CPCC 203386</strain>
    </source>
</reference>
<keyword evidence="3" id="KW-1185">Reference proteome</keyword>
<name>A0ABT2GWY9_9MICO</name>